<dbReference type="Proteomes" id="UP000202181">
    <property type="component" value="Segment"/>
</dbReference>
<dbReference type="GeneID" id="29057084"/>
<reference evidence="1" key="1">
    <citation type="submission" date="2016-06" db="EMBL/GenBank/DDBJ databases">
        <authorList>
            <person name="Berg J.A."/>
            <person name="Hyde J.R."/>
            <person name="Breakwell D.P."/>
            <person name="Hope S."/>
            <person name="Grose J.H."/>
        </authorList>
    </citation>
    <scope>NUCLEOTIDE SEQUENCE [LARGE SCALE GENOMIC DNA]</scope>
</reference>
<keyword evidence="2" id="KW-1185">Reference proteome</keyword>
<dbReference type="KEGG" id="vg:29057084"/>
<accession>A0A1B2IA49</accession>
<proteinExistence type="predicted"/>
<dbReference type="EMBL" id="KX397364">
    <property type="protein sequence ID" value="ANZ48147.1"/>
    <property type="molecule type" value="Genomic_DNA"/>
</dbReference>
<name>A0A1B2IA49_9CAUD</name>
<gene>
    <name evidence="1" type="ORF">ASESINO_134</name>
</gene>
<organism evidence="1 2">
    <name type="scientific">Erwinia phage vB_EamM_Asesino</name>
    <dbReference type="NCBI Taxonomy" id="1883370"/>
    <lineage>
        <taxon>Viruses</taxon>
        <taxon>Duplodnaviria</taxon>
        <taxon>Heunggongvirae</taxon>
        <taxon>Uroviricota</taxon>
        <taxon>Caudoviricetes</taxon>
        <taxon>Chimalliviridae</taxon>
        <taxon>Erskinevirus</taxon>
        <taxon>Erskinevirus asesino</taxon>
    </lineage>
</organism>
<protein>
    <submittedName>
        <fullName evidence="1">Uncharacterized protein</fullName>
    </submittedName>
</protein>
<evidence type="ECO:0000313" key="2">
    <source>
        <dbReference type="Proteomes" id="UP000202181"/>
    </source>
</evidence>
<sequence length="95" mass="10632">MKRVILVVIGVLAAPIFAHGAKVPEQKIEVDQQAYERVFLGCLNNFKNVDTKDEDVATDIIRACDDSAQRIAIRKGTYRANDWSIVTPLNSEETK</sequence>
<evidence type="ECO:0000313" key="1">
    <source>
        <dbReference type="EMBL" id="ANZ48147.1"/>
    </source>
</evidence>
<dbReference type="OrthoDB" id="41675at10239"/>
<dbReference type="RefSeq" id="YP_009290752.1">
    <property type="nucleotide sequence ID" value="NC_031107.2"/>
</dbReference>